<dbReference type="eggNOG" id="COG5492">
    <property type="taxonomic scope" value="Bacteria"/>
</dbReference>
<dbReference type="Gene3D" id="2.60.40.10">
    <property type="entry name" value="Immunoglobulins"/>
    <property type="match status" value="1"/>
</dbReference>
<reference evidence="1 2" key="1">
    <citation type="journal article" date="2013" name="Genome Announc.">
        <title>Draft Genome Sequence of the Cellulolytic, Mesophilic, Anaerobic Bacterium Clostridium termitidis Strain CT1112 (DSM 5398).</title>
        <authorList>
            <person name="Lal S."/>
            <person name="Ramachandran U."/>
            <person name="Zhang X."/>
            <person name="Munir R."/>
            <person name="Sparling R."/>
            <person name="Levin D.B."/>
        </authorList>
    </citation>
    <scope>NUCLEOTIDE SEQUENCE [LARGE SCALE GENOMIC DNA]</scope>
    <source>
        <strain evidence="1 2">CT1112</strain>
    </source>
</reference>
<organism evidence="1 2">
    <name type="scientific">Ruminiclostridium cellobioparum subsp. termitidis CT1112</name>
    <dbReference type="NCBI Taxonomy" id="1195236"/>
    <lineage>
        <taxon>Bacteria</taxon>
        <taxon>Bacillati</taxon>
        <taxon>Bacillota</taxon>
        <taxon>Clostridia</taxon>
        <taxon>Eubacteriales</taxon>
        <taxon>Oscillospiraceae</taxon>
        <taxon>Ruminiclostridium</taxon>
    </lineage>
</organism>
<gene>
    <name evidence="1" type="ORF">CTER_2799</name>
</gene>
<dbReference type="InterPro" id="IPR013783">
    <property type="entry name" value="Ig-like_fold"/>
</dbReference>
<dbReference type="Proteomes" id="UP000014155">
    <property type="component" value="Unassembled WGS sequence"/>
</dbReference>
<evidence type="ECO:0000313" key="2">
    <source>
        <dbReference type="Proteomes" id="UP000014155"/>
    </source>
</evidence>
<comment type="caution">
    <text evidence="1">The sequence shown here is derived from an EMBL/GenBank/DDBJ whole genome shotgun (WGS) entry which is preliminary data.</text>
</comment>
<dbReference type="STRING" id="1195236.CTER_2799"/>
<proteinExistence type="predicted"/>
<keyword evidence="2" id="KW-1185">Reference proteome</keyword>
<evidence type="ECO:0000313" key="1">
    <source>
        <dbReference type="EMBL" id="EMS71349.1"/>
    </source>
</evidence>
<protein>
    <submittedName>
        <fullName evidence="1">Uncharacterized protein</fullName>
    </submittedName>
</protein>
<dbReference type="PATRIC" id="fig|1195236.3.peg.3119"/>
<name>S0FQC3_RUMCE</name>
<dbReference type="EMBL" id="AORV01000039">
    <property type="protein sequence ID" value="EMS71349.1"/>
    <property type="molecule type" value="Genomic_DNA"/>
</dbReference>
<dbReference type="AlphaFoldDB" id="S0FQC3"/>
<accession>S0FQC3</accession>
<dbReference type="RefSeq" id="WP_004626676.1">
    <property type="nucleotide sequence ID" value="NZ_AORV01000039.1"/>
</dbReference>
<sequence length="1056" mass="115638">MNTQSKKRRKVYCLAIAVMFVLTTFLPLTGNVAQASNPPPVKILEIQPSTSFDITSTIKASLKSELSREIEVTTMPMPLFISKAEEVNGCYDIVYIGNNTATTDKYNSNYKGNVYGRFGPMVSNNWFYAKTVAGNKEFYAGNDISDIAALKLKSFIEAGQLMIFDSGIFSSGMKDTKLYKNFINYKDNSKAYTNVQIGNTGSLSSMLIKYKNTEMKKRPTLVLTQKPVEYNGNNIAENAGLISFAMNLRNNNSAAKMSINLYIDQNGDGVYKSDEITSTYKDIGSMDNYSVNCHLPSKFTGLVPWKIEVVDDSGAKAYETGFTAVKGDEQKIRVLQLLPNNNDNSATLKLSTLSNFDSQNLLYKQGEYNIIVTEMKIGDFNTNYGNQVNGNPTTLNGNYDMVIFGFEDSYIGDLSGKALNDMIAFADSGQAIMFTHDTIGFTSSETNLTKYFRDRLGMNAFATDTSKPSGVTDSTGLTRLANFYQNGAPRFPDTIKTSKINESNLTKYPYILGDITVSPTHLQYLRLDPEDPDIVTAFTYRNEYIYKHGTRTATLVTPVSNEDMYHEYDGLNDYYTYFKGNLTFSGTGHSSIKSLEEVKMFVNTMLKASVGANHAPSVEILGLNDGQDIANTLEKLNFSLLAKDPDMDDKKLNCKVYIDNDGDGKYETGESVLTLEGANALENELVKAVEMAKNVNNKVTQFKIKAVVTDQHGAQGSKEITINNKDVPVLNLGHNTVNRLVGDRADLNLTVTAQATKFSTTYSNLVLQMKLNTSAFKDIAAVGGGSVDGSGNYSRTLNSVIFNPAANIASQNGQLQFVCKTEGAFSSTAKLSYKDAQNTARTVEDPVTINVKNGTVNVELKDNFGAAIGGHEVKLQKYTGDSDTLDTGFAALTALTDETGIARFTSVPTGYYGATIVLPEGYMPVDNSNIGNNVTKKGGSQLNYENNSIVIAFPALYRVPVIKIEGKERMDIWTKQQLTIKAEPKDLYGDWQVKWQVAPASGDPGDGIIDPDTGILSATRTGDVVVTCTSVNTDPGGRQASAQYTVKIEKNNVDIN</sequence>